<keyword evidence="11 15" id="KW-0460">Magnesium</keyword>
<dbReference type="GO" id="GO:0003862">
    <property type="term" value="F:3-isopropylmalate dehydrogenase activity"/>
    <property type="evidence" value="ECO:0007669"/>
    <property type="project" value="UniProtKB-UniRule"/>
</dbReference>
<dbReference type="GO" id="GO:0000287">
    <property type="term" value="F:magnesium ion binding"/>
    <property type="evidence" value="ECO:0007669"/>
    <property type="project" value="InterPro"/>
</dbReference>
<dbReference type="OrthoDB" id="5289857at2"/>
<comment type="similarity">
    <text evidence="5 15">Belongs to the isocitrate and isopropylmalate dehydrogenases family. LeuB type 1 subfamily.</text>
</comment>
<dbReference type="NCBIfam" id="TIGR00169">
    <property type="entry name" value="leuB"/>
    <property type="match status" value="1"/>
</dbReference>
<evidence type="ECO:0000256" key="11">
    <source>
        <dbReference type="ARBA" id="ARBA00022842"/>
    </source>
</evidence>
<organism evidence="18 19">
    <name type="scientific">Rhodoferax koreensis</name>
    <dbReference type="NCBI Taxonomy" id="1842727"/>
    <lineage>
        <taxon>Bacteria</taxon>
        <taxon>Pseudomonadati</taxon>
        <taxon>Pseudomonadota</taxon>
        <taxon>Betaproteobacteria</taxon>
        <taxon>Burkholderiales</taxon>
        <taxon>Comamonadaceae</taxon>
        <taxon>Rhodoferax</taxon>
    </lineage>
</organism>
<dbReference type="UniPathway" id="UPA00048">
    <property type="reaction ID" value="UER00072"/>
</dbReference>
<evidence type="ECO:0000259" key="17">
    <source>
        <dbReference type="SMART" id="SM01329"/>
    </source>
</evidence>
<keyword evidence="14 15" id="KW-0100">Branched-chain amino acid biosynthesis</keyword>
<feature type="domain" description="Isopropylmalate dehydrogenase-like" evidence="17">
    <location>
        <begin position="2"/>
        <end position="351"/>
    </location>
</feature>
<dbReference type="RefSeq" id="WP_076198025.1">
    <property type="nucleotide sequence ID" value="NZ_CP019236.1"/>
</dbReference>
<feature type="site" description="Important for catalysis" evidence="15">
    <location>
        <position position="135"/>
    </location>
</feature>
<evidence type="ECO:0000313" key="19">
    <source>
        <dbReference type="Proteomes" id="UP000186609"/>
    </source>
</evidence>
<evidence type="ECO:0000256" key="16">
    <source>
        <dbReference type="RuleBase" id="RU004445"/>
    </source>
</evidence>
<feature type="binding site" evidence="15">
    <location>
        <begin position="280"/>
        <end position="292"/>
    </location>
    <ligand>
        <name>NAD(+)</name>
        <dbReference type="ChEBI" id="CHEBI:57540"/>
    </ligand>
</feature>
<dbReference type="EMBL" id="CP019236">
    <property type="protein sequence ID" value="APW37003.1"/>
    <property type="molecule type" value="Genomic_DNA"/>
</dbReference>
<evidence type="ECO:0000256" key="2">
    <source>
        <dbReference type="ARBA" id="ARBA00001936"/>
    </source>
</evidence>
<dbReference type="STRING" id="1842727.RD110_07140"/>
<comment type="subunit">
    <text evidence="6 15 16">Homodimer.</text>
</comment>
<proteinExistence type="inferred from homology"/>
<dbReference type="EC" id="1.1.1.85" evidence="15"/>
<keyword evidence="19" id="KW-1185">Reference proteome</keyword>
<evidence type="ECO:0000256" key="7">
    <source>
        <dbReference type="ARBA" id="ARBA00022430"/>
    </source>
</evidence>
<keyword evidence="8 15" id="KW-0963">Cytoplasm</keyword>
<keyword evidence="9 15" id="KW-0028">Amino-acid biosynthesis</keyword>
<dbReference type="SUPFAM" id="SSF53659">
    <property type="entry name" value="Isocitrate/Isopropylmalate dehydrogenase-like"/>
    <property type="match status" value="1"/>
</dbReference>
<reference evidence="18 19" key="1">
    <citation type="submission" date="2017-01" db="EMBL/GenBank/DDBJ databases">
        <authorList>
            <person name="Mah S.A."/>
            <person name="Swanson W.J."/>
            <person name="Moy G.W."/>
            <person name="Vacquier V.D."/>
        </authorList>
    </citation>
    <scope>NUCLEOTIDE SEQUENCE [LARGE SCALE GENOMIC DNA]</scope>
    <source>
        <strain evidence="18 19">DCY110</strain>
    </source>
</reference>
<feature type="binding site" evidence="15">
    <location>
        <position position="250"/>
    </location>
    <ligand>
        <name>Mg(2+)</name>
        <dbReference type="ChEBI" id="CHEBI:18420"/>
    </ligand>
</feature>
<comment type="pathway">
    <text evidence="4 15 16">Amino-acid biosynthesis; L-leucine biosynthesis; L-leucine from 3-methyl-2-oxobutanoate: step 3/4.</text>
</comment>
<accession>A0A1P8JTC3</accession>
<evidence type="ECO:0000256" key="6">
    <source>
        <dbReference type="ARBA" id="ARBA00011738"/>
    </source>
</evidence>
<dbReference type="PANTHER" id="PTHR42979">
    <property type="entry name" value="3-ISOPROPYLMALATE DEHYDROGENASE"/>
    <property type="match status" value="1"/>
</dbReference>
<sequence length="362" mass="38995">MKIAVLPGDGIGTEIVAEAIRVLNVLDLNFEMETALVGGAAYEAHGHPLPEATLKLAKEADAVLFGAVGDWKYDKLERQFRPEQAILGLRKNLGLFANFRPAICYEQLVGASSLKPELVAGLDILIVRELTGDIYFGQPRGRRTAVDGHFPGAEEAFDTMRYSRPEIERIAHVAFQAARKRDKRVTSVDKANVLETFQFWKDVVTEVGKEYPDVALDHMYVDNAAMQLVKAPKKFDVIVTGNMFGDILSDAAAMLTGSIGMLPSASLNASNQGLYEPSHGSAPDIAGKGIANPLATILSAAMMLRFSLNQTEAADRIESAVKQVLASGLRTSDIWSAGTTKVSTIEMGDAVVAAITKTTTKG</sequence>
<comment type="caution">
    <text evidence="15">Lacks conserved residue(s) required for the propagation of feature annotation.</text>
</comment>
<evidence type="ECO:0000256" key="13">
    <source>
        <dbReference type="ARBA" id="ARBA00023027"/>
    </source>
</evidence>
<keyword evidence="13 15" id="KW-0520">NAD</keyword>
<feature type="site" description="Important for catalysis" evidence="15">
    <location>
        <position position="190"/>
    </location>
</feature>
<feature type="binding site" evidence="15">
    <location>
        <position position="222"/>
    </location>
    <ligand>
        <name>Mg(2+)</name>
        <dbReference type="ChEBI" id="CHEBI:18420"/>
    </ligand>
</feature>
<keyword evidence="12 15" id="KW-0560">Oxidoreductase</keyword>
<dbReference type="Pfam" id="PF00180">
    <property type="entry name" value="Iso_dh"/>
    <property type="match status" value="1"/>
</dbReference>
<evidence type="ECO:0000256" key="14">
    <source>
        <dbReference type="ARBA" id="ARBA00023304"/>
    </source>
</evidence>
<evidence type="ECO:0000256" key="5">
    <source>
        <dbReference type="ARBA" id="ARBA00008319"/>
    </source>
</evidence>
<dbReference type="PROSITE" id="PS00470">
    <property type="entry name" value="IDH_IMDH"/>
    <property type="match status" value="1"/>
</dbReference>
<dbReference type="GO" id="GO:0009098">
    <property type="term" value="P:L-leucine biosynthetic process"/>
    <property type="evidence" value="ECO:0007669"/>
    <property type="project" value="UniProtKB-UniRule"/>
</dbReference>
<protein>
    <recommendedName>
        <fullName evidence="15">3-isopropylmalate dehydrogenase</fullName>
        <ecNumber evidence="15">1.1.1.85</ecNumber>
    </recommendedName>
    <alternativeName>
        <fullName evidence="15">3-IPM-DH</fullName>
    </alternativeName>
    <alternativeName>
        <fullName evidence="15">Beta-IPM dehydrogenase</fullName>
        <shortName evidence="15">IMDH</shortName>
    </alternativeName>
</protein>
<feature type="binding site" evidence="15">
    <location>
        <position position="100"/>
    </location>
    <ligand>
        <name>substrate</name>
    </ligand>
</feature>
<dbReference type="KEGG" id="rhy:RD110_07140"/>
<feature type="binding site" evidence="15">
    <location>
        <position position="222"/>
    </location>
    <ligand>
        <name>substrate</name>
    </ligand>
</feature>
<comment type="cofactor">
    <cofactor evidence="15 16">
        <name>Mg(2+)</name>
        <dbReference type="ChEBI" id="CHEBI:18420"/>
    </cofactor>
    <cofactor evidence="15 16">
        <name>Mn(2+)</name>
        <dbReference type="ChEBI" id="CHEBI:29035"/>
    </cofactor>
    <text evidence="15 16">Binds 1 Mg(2+) or Mn(2+) ion per subunit.</text>
</comment>
<feature type="binding site" evidence="15">
    <location>
        <position position="246"/>
    </location>
    <ligand>
        <name>Mg(2+)</name>
        <dbReference type="ChEBI" id="CHEBI:18420"/>
    </ligand>
</feature>
<dbReference type="Proteomes" id="UP000186609">
    <property type="component" value="Chromosome"/>
</dbReference>
<keyword evidence="10 15" id="KW-0479">Metal-binding</keyword>
<name>A0A1P8JTC3_9BURK</name>
<evidence type="ECO:0000313" key="18">
    <source>
        <dbReference type="EMBL" id="APW37003.1"/>
    </source>
</evidence>
<dbReference type="HAMAP" id="MF_01033">
    <property type="entry name" value="LeuB_type1"/>
    <property type="match status" value="1"/>
</dbReference>
<evidence type="ECO:0000256" key="8">
    <source>
        <dbReference type="ARBA" id="ARBA00022490"/>
    </source>
</evidence>
<dbReference type="GO" id="GO:0051287">
    <property type="term" value="F:NAD binding"/>
    <property type="evidence" value="ECO:0007669"/>
    <property type="project" value="InterPro"/>
</dbReference>
<comment type="cofactor">
    <cofactor evidence="2">
        <name>Mn(2+)</name>
        <dbReference type="ChEBI" id="CHEBI:29035"/>
    </cofactor>
</comment>
<feature type="binding site" evidence="15">
    <location>
        <position position="90"/>
    </location>
    <ligand>
        <name>substrate</name>
    </ligand>
</feature>
<evidence type="ECO:0000256" key="12">
    <source>
        <dbReference type="ARBA" id="ARBA00023002"/>
    </source>
</evidence>
<dbReference type="GO" id="GO:0005829">
    <property type="term" value="C:cytosol"/>
    <property type="evidence" value="ECO:0007669"/>
    <property type="project" value="TreeGrafter"/>
</dbReference>
<evidence type="ECO:0000256" key="4">
    <source>
        <dbReference type="ARBA" id="ARBA00004762"/>
    </source>
</evidence>
<comment type="catalytic activity">
    <reaction evidence="1 15 16">
        <text>(2R,3S)-3-isopropylmalate + NAD(+) = 4-methyl-2-oxopentanoate + CO2 + NADH</text>
        <dbReference type="Rhea" id="RHEA:32271"/>
        <dbReference type="ChEBI" id="CHEBI:16526"/>
        <dbReference type="ChEBI" id="CHEBI:17865"/>
        <dbReference type="ChEBI" id="CHEBI:35121"/>
        <dbReference type="ChEBI" id="CHEBI:57540"/>
        <dbReference type="ChEBI" id="CHEBI:57945"/>
        <dbReference type="EC" id="1.1.1.85"/>
    </reaction>
</comment>
<evidence type="ECO:0000256" key="15">
    <source>
        <dbReference type="HAMAP-Rule" id="MF_01033"/>
    </source>
</evidence>
<dbReference type="InterPro" id="IPR024084">
    <property type="entry name" value="IsoPropMal-DH-like_dom"/>
</dbReference>
<dbReference type="SMART" id="SM01329">
    <property type="entry name" value="Iso_dh"/>
    <property type="match status" value="1"/>
</dbReference>
<evidence type="ECO:0000256" key="9">
    <source>
        <dbReference type="ARBA" id="ARBA00022605"/>
    </source>
</evidence>
<evidence type="ECO:0000256" key="3">
    <source>
        <dbReference type="ARBA" id="ARBA00004496"/>
    </source>
</evidence>
<dbReference type="InterPro" id="IPR004429">
    <property type="entry name" value="Isopropylmalate_DH"/>
</dbReference>
<comment type="subcellular location">
    <subcellularLocation>
        <location evidence="3 15">Cytoplasm</location>
    </subcellularLocation>
</comment>
<feature type="binding site" evidence="15">
    <location>
        <position position="128"/>
    </location>
    <ligand>
        <name>substrate</name>
    </ligand>
</feature>
<dbReference type="PANTHER" id="PTHR42979:SF1">
    <property type="entry name" value="3-ISOPROPYLMALATE DEHYDROGENASE"/>
    <property type="match status" value="1"/>
</dbReference>
<dbReference type="AlphaFoldDB" id="A0A1P8JTC3"/>
<comment type="function">
    <text evidence="15 16">Catalyzes the oxidation of 3-carboxy-2-hydroxy-4-methylpentanoate (3-isopropylmalate) to 3-carboxy-4-methyl-2-oxopentanoate. The product decarboxylates to 4-methyl-2 oxopentanoate.</text>
</comment>
<evidence type="ECO:0000256" key="1">
    <source>
        <dbReference type="ARBA" id="ARBA00000624"/>
    </source>
</evidence>
<keyword evidence="15" id="KW-0464">Manganese</keyword>
<gene>
    <name evidence="15" type="primary">leuB</name>
    <name evidence="18" type="ORF">RD110_07140</name>
</gene>
<dbReference type="FunFam" id="3.40.718.10:FF:000028">
    <property type="entry name" value="3-isopropylmalate dehydrogenase"/>
    <property type="match status" value="1"/>
</dbReference>
<evidence type="ECO:0000256" key="10">
    <source>
        <dbReference type="ARBA" id="ARBA00022723"/>
    </source>
</evidence>
<dbReference type="InterPro" id="IPR019818">
    <property type="entry name" value="IsoCit/isopropylmalate_DH_CS"/>
</dbReference>
<keyword evidence="7 15" id="KW-0432">Leucine biosynthesis</keyword>
<dbReference type="Gene3D" id="3.40.718.10">
    <property type="entry name" value="Isopropylmalate Dehydrogenase"/>
    <property type="match status" value="1"/>
</dbReference>